<organism evidence="2 3">
    <name type="scientific">Macrosiphum euphorbiae</name>
    <name type="common">potato aphid</name>
    <dbReference type="NCBI Taxonomy" id="13131"/>
    <lineage>
        <taxon>Eukaryota</taxon>
        <taxon>Metazoa</taxon>
        <taxon>Ecdysozoa</taxon>
        <taxon>Arthropoda</taxon>
        <taxon>Hexapoda</taxon>
        <taxon>Insecta</taxon>
        <taxon>Pterygota</taxon>
        <taxon>Neoptera</taxon>
        <taxon>Paraneoptera</taxon>
        <taxon>Hemiptera</taxon>
        <taxon>Sternorrhyncha</taxon>
        <taxon>Aphidomorpha</taxon>
        <taxon>Aphidoidea</taxon>
        <taxon>Aphididae</taxon>
        <taxon>Macrosiphini</taxon>
        <taxon>Macrosiphum</taxon>
    </lineage>
</organism>
<sequence length="190" mass="22029">MPRLYTRKTEKAKWTAEQLQAAILAINSGRKIRDVGRTFGIAESTLRGRLKNQNYGKPKLGRKPTFSYEVEKELTKHVLKLSKYLYGLTPTELRRLAYGYVVENSIEHRFCSLTKSAGYDWLELFLKRNPEISLRTPEGTSLNRVSSLNETNVRLFYKNLEETMDKFKLNDKCTRIFNVDETGITTVQKP</sequence>
<name>A0AAV0WJ05_9HEMI</name>
<evidence type="ECO:0000313" key="2">
    <source>
        <dbReference type="EMBL" id="CAI6355794.1"/>
    </source>
</evidence>
<evidence type="ECO:0008006" key="4">
    <source>
        <dbReference type="Google" id="ProtNLM"/>
    </source>
</evidence>
<dbReference type="Gene3D" id="1.10.10.60">
    <property type="entry name" value="Homeodomain-like"/>
    <property type="match status" value="1"/>
</dbReference>
<evidence type="ECO:0000313" key="3">
    <source>
        <dbReference type="Proteomes" id="UP001160148"/>
    </source>
</evidence>
<accession>A0AAV0WJ05</accession>
<comment type="subcellular location">
    <subcellularLocation>
        <location evidence="1">Nucleus</location>
    </subcellularLocation>
</comment>
<keyword evidence="3" id="KW-1185">Reference proteome</keyword>
<dbReference type="EMBL" id="CARXXK010000002">
    <property type="protein sequence ID" value="CAI6355794.1"/>
    <property type="molecule type" value="Genomic_DNA"/>
</dbReference>
<protein>
    <recommendedName>
        <fullName evidence="4">HTH psq-type domain-containing protein</fullName>
    </recommendedName>
</protein>
<dbReference type="AlphaFoldDB" id="A0AAV0WJ05"/>
<dbReference type="SUPFAM" id="SSF46689">
    <property type="entry name" value="Homeodomain-like"/>
    <property type="match status" value="1"/>
</dbReference>
<dbReference type="GO" id="GO:0005634">
    <property type="term" value="C:nucleus"/>
    <property type="evidence" value="ECO:0007669"/>
    <property type="project" value="UniProtKB-SubCell"/>
</dbReference>
<dbReference type="InterPro" id="IPR009057">
    <property type="entry name" value="Homeodomain-like_sf"/>
</dbReference>
<evidence type="ECO:0000256" key="1">
    <source>
        <dbReference type="ARBA" id="ARBA00004123"/>
    </source>
</evidence>
<comment type="caution">
    <text evidence="2">The sequence shown here is derived from an EMBL/GenBank/DDBJ whole genome shotgun (WGS) entry which is preliminary data.</text>
</comment>
<reference evidence="2 3" key="1">
    <citation type="submission" date="2023-01" db="EMBL/GenBank/DDBJ databases">
        <authorList>
            <person name="Whitehead M."/>
        </authorList>
    </citation>
    <scope>NUCLEOTIDE SEQUENCE [LARGE SCALE GENOMIC DNA]</scope>
</reference>
<proteinExistence type="predicted"/>
<gene>
    <name evidence="2" type="ORF">MEUPH1_LOCUS11607</name>
</gene>
<dbReference type="Proteomes" id="UP001160148">
    <property type="component" value="Unassembled WGS sequence"/>
</dbReference>